<feature type="transmembrane region" description="Helical" evidence="1">
    <location>
        <begin position="127"/>
        <end position="145"/>
    </location>
</feature>
<sequence>MTQLASQPALDGRAALRFGIALILLWFGYMKFLPYEAEGVAGIARDYWLFGWLYPIVGVSGASILIGVLEITAGLLIAAGGRWPIAGLMGGLMGISTFMVTLSFFFTAPGIVADGYAFPGLGSTGQFLAKDIGLLAICIFLTLDARNRVMRA</sequence>
<reference evidence="2 3" key="1">
    <citation type="submission" date="2020-08" db="EMBL/GenBank/DDBJ databases">
        <title>Genomic Encyclopedia of Type Strains, Phase IV (KMG-IV): sequencing the most valuable type-strain genomes for metagenomic binning, comparative biology and taxonomic classification.</title>
        <authorList>
            <person name="Goeker M."/>
        </authorList>
    </citation>
    <scope>NUCLEOTIDE SEQUENCE [LARGE SCALE GENOMIC DNA]</scope>
    <source>
        <strain evidence="2 3">DSM 4737</strain>
    </source>
</reference>
<organism evidence="2 3">
    <name type="scientific">Brevundimonas variabilis</name>
    <dbReference type="NCBI Taxonomy" id="74312"/>
    <lineage>
        <taxon>Bacteria</taxon>
        <taxon>Pseudomonadati</taxon>
        <taxon>Pseudomonadota</taxon>
        <taxon>Alphaproteobacteria</taxon>
        <taxon>Caulobacterales</taxon>
        <taxon>Caulobacteraceae</taxon>
        <taxon>Brevundimonas</taxon>
    </lineage>
</organism>
<keyword evidence="1" id="KW-0812">Transmembrane</keyword>
<feature type="transmembrane region" description="Helical" evidence="1">
    <location>
        <begin position="14"/>
        <end position="32"/>
    </location>
</feature>
<dbReference type="GO" id="GO:1901530">
    <property type="term" value="P:response to hypochlorite"/>
    <property type="evidence" value="ECO:0007669"/>
    <property type="project" value="TreeGrafter"/>
</dbReference>
<comment type="caution">
    <text evidence="2">The sequence shown here is derived from an EMBL/GenBank/DDBJ whole genome shotgun (WGS) entry which is preliminary data.</text>
</comment>
<keyword evidence="1" id="KW-0472">Membrane</keyword>
<dbReference type="InterPro" id="IPR016865">
    <property type="entry name" value="RclC"/>
</dbReference>
<dbReference type="PANTHER" id="PTHR40106">
    <property type="entry name" value="INNER MEMBRANE PROTEIN RCLC"/>
    <property type="match status" value="1"/>
</dbReference>
<protein>
    <submittedName>
        <fullName evidence="2">Putative membrane protein YkgB</fullName>
    </submittedName>
</protein>
<accession>A0A7W9CFE0</accession>
<dbReference type="AlphaFoldDB" id="A0A7W9CFE0"/>
<dbReference type="Proteomes" id="UP000545037">
    <property type="component" value="Unassembled WGS sequence"/>
</dbReference>
<feature type="transmembrane region" description="Helical" evidence="1">
    <location>
        <begin position="52"/>
        <end position="78"/>
    </location>
</feature>
<keyword evidence="1" id="KW-1133">Transmembrane helix</keyword>
<dbReference type="RefSeq" id="WP_183211599.1">
    <property type="nucleotide sequence ID" value="NZ_JACHOR010000001.1"/>
</dbReference>
<evidence type="ECO:0000313" key="3">
    <source>
        <dbReference type="Proteomes" id="UP000545037"/>
    </source>
</evidence>
<dbReference type="Pfam" id="PF04224">
    <property type="entry name" value="DUF417"/>
    <property type="match status" value="1"/>
</dbReference>
<proteinExistence type="predicted"/>
<keyword evidence="3" id="KW-1185">Reference proteome</keyword>
<dbReference type="PANTHER" id="PTHR40106:SF1">
    <property type="entry name" value="INNER MEMBRANE PROTEIN RCLC"/>
    <property type="match status" value="1"/>
</dbReference>
<evidence type="ECO:0000313" key="2">
    <source>
        <dbReference type="EMBL" id="MBB5744620.1"/>
    </source>
</evidence>
<feature type="transmembrane region" description="Helical" evidence="1">
    <location>
        <begin position="85"/>
        <end position="107"/>
    </location>
</feature>
<dbReference type="EMBL" id="JACHOR010000001">
    <property type="protein sequence ID" value="MBB5744620.1"/>
    <property type="molecule type" value="Genomic_DNA"/>
</dbReference>
<name>A0A7W9CFE0_9CAUL</name>
<dbReference type="InterPro" id="IPR007339">
    <property type="entry name" value="RclC-like"/>
</dbReference>
<dbReference type="GO" id="GO:0005886">
    <property type="term" value="C:plasma membrane"/>
    <property type="evidence" value="ECO:0007669"/>
    <property type="project" value="TreeGrafter"/>
</dbReference>
<evidence type="ECO:0000256" key="1">
    <source>
        <dbReference type="SAM" id="Phobius"/>
    </source>
</evidence>
<dbReference type="PIRSF" id="PIRSF028065">
    <property type="entry name" value="UCP028065"/>
    <property type="match status" value="1"/>
</dbReference>
<gene>
    <name evidence="2" type="ORF">GGR13_000192</name>
</gene>